<organism evidence="2 3">
    <name type="scientific">Actinomadura coerulea</name>
    <dbReference type="NCBI Taxonomy" id="46159"/>
    <lineage>
        <taxon>Bacteria</taxon>
        <taxon>Bacillati</taxon>
        <taxon>Actinomycetota</taxon>
        <taxon>Actinomycetes</taxon>
        <taxon>Streptosporangiales</taxon>
        <taxon>Thermomonosporaceae</taxon>
        <taxon>Actinomadura</taxon>
    </lineage>
</organism>
<dbReference type="Proteomes" id="UP000546324">
    <property type="component" value="Unassembled WGS sequence"/>
</dbReference>
<protein>
    <submittedName>
        <fullName evidence="2">Uncharacterized protein</fullName>
    </submittedName>
</protein>
<gene>
    <name evidence="2" type="ORF">BKA00_002571</name>
</gene>
<evidence type="ECO:0000313" key="3">
    <source>
        <dbReference type="Proteomes" id="UP000546324"/>
    </source>
</evidence>
<feature type="region of interest" description="Disordered" evidence="1">
    <location>
        <begin position="45"/>
        <end position="76"/>
    </location>
</feature>
<comment type="caution">
    <text evidence="2">The sequence shown here is derived from an EMBL/GenBank/DDBJ whole genome shotgun (WGS) entry which is preliminary data.</text>
</comment>
<feature type="compositionally biased region" description="Basic residues" evidence="1">
    <location>
        <begin position="1"/>
        <end position="14"/>
    </location>
</feature>
<accession>A0A7X0KYR3</accession>
<reference evidence="2 3" key="1">
    <citation type="submission" date="2020-08" db="EMBL/GenBank/DDBJ databases">
        <title>Sequencing the genomes of 1000 actinobacteria strains.</title>
        <authorList>
            <person name="Klenk H.-P."/>
        </authorList>
    </citation>
    <scope>NUCLEOTIDE SEQUENCE [LARGE SCALE GENOMIC DNA]</scope>
    <source>
        <strain evidence="2 3">DSM 43675</strain>
    </source>
</reference>
<evidence type="ECO:0000256" key="1">
    <source>
        <dbReference type="SAM" id="MobiDB-lite"/>
    </source>
</evidence>
<dbReference type="AlphaFoldDB" id="A0A7X0KYR3"/>
<sequence>MTKRMRILSSRPRRSPTAGLGRVAGGSAISDTFVLLAVEQDGLAAQRRSKGGGILQDPPNSGTKRRNAAWSGRTEN</sequence>
<dbReference type="EMBL" id="JACHMQ010000001">
    <property type="protein sequence ID" value="MBB6395657.1"/>
    <property type="molecule type" value="Genomic_DNA"/>
</dbReference>
<evidence type="ECO:0000313" key="2">
    <source>
        <dbReference type="EMBL" id="MBB6395657.1"/>
    </source>
</evidence>
<keyword evidence="3" id="KW-1185">Reference proteome</keyword>
<dbReference type="RefSeq" id="WP_185025120.1">
    <property type="nucleotide sequence ID" value="NZ_JACHMQ010000001.1"/>
</dbReference>
<proteinExistence type="predicted"/>
<name>A0A7X0KYR3_9ACTN</name>
<feature type="region of interest" description="Disordered" evidence="1">
    <location>
        <begin position="1"/>
        <end position="23"/>
    </location>
</feature>